<gene>
    <name evidence="2" type="ORF">KS407_04600</name>
</gene>
<dbReference type="InterPro" id="IPR021683">
    <property type="entry name" value="DUF3267"/>
</dbReference>
<evidence type="ECO:0000313" key="2">
    <source>
        <dbReference type="EMBL" id="MBU9720724.1"/>
    </source>
</evidence>
<feature type="transmembrane region" description="Helical" evidence="1">
    <location>
        <begin position="104"/>
        <end position="127"/>
    </location>
</feature>
<keyword evidence="1" id="KW-0812">Transmembrane</keyword>
<feature type="transmembrane region" description="Helical" evidence="1">
    <location>
        <begin position="133"/>
        <end position="152"/>
    </location>
</feature>
<evidence type="ECO:0000256" key="1">
    <source>
        <dbReference type="SAM" id="Phobius"/>
    </source>
</evidence>
<protein>
    <submittedName>
        <fullName evidence="2">DUF3267 domain-containing protein</fullName>
    </submittedName>
</protein>
<name>A0ABS6JQ94_9BACI</name>
<organism evidence="2 3">
    <name type="scientific">Evansella alkalicola</name>
    <dbReference type="NCBI Taxonomy" id="745819"/>
    <lineage>
        <taxon>Bacteria</taxon>
        <taxon>Bacillati</taxon>
        <taxon>Bacillota</taxon>
        <taxon>Bacilli</taxon>
        <taxon>Bacillales</taxon>
        <taxon>Bacillaceae</taxon>
        <taxon>Evansella</taxon>
    </lineage>
</organism>
<dbReference type="RefSeq" id="WP_088074665.1">
    <property type="nucleotide sequence ID" value="NZ_JAHQCR010000021.1"/>
</dbReference>
<keyword evidence="1" id="KW-1133">Transmembrane helix</keyword>
<feature type="transmembrane region" description="Helical" evidence="1">
    <location>
        <begin position="53"/>
        <end position="77"/>
    </location>
</feature>
<proteinExistence type="predicted"/>
<keyword evidence="3" id="KW-1185">Reference proteome</keyword>
<keyword evidence="1" id="KW-0472">Membrane</keyword>
<accession>A0ABS6JQ94</accession>
<dbReference type="EMBL" id="JAHQCR010000021">
    <property type="protein sequence ID" value="MBU9720724.1"/>
    <property type="molecule type" value="Genomic_DNA"/>
</dbReference>
<dbReference type="Pfam" id="PF11667">
    <property type="entry name" value="DUF3267"/>
    <property type="match status" value="1"/>
</dbReference>
<dbReference type="Proteomes" id="UP000790580">
    <property type="component" value="Unassembled WGS sequence"/>
</dbReference>
<reference evidence="2 3" key="1">
    <citation type="submission" date="2021-06" db="EMBL/GenBank/DDBJ databases">
        <title>Bacillus sp. RD4P76, an endophyte from a halophyte.</title>
        <authorList>
            <person name="Sun J.-Q."/>
        </authorList>
    </citation>
    <scope>NUCLEOTIDE SEQUENCE [LARGE SCALE GENOMIC DNA]</scope>
    <source>
        <strain evidence="2 3">JCM 17098</strain>
    </source>
</reference>
<sequence>MNCWKTISIDHEFGRERLWFMSISMALLYFIFFFVSFRTFYSAPPLMDYGLGFLLFSLAVIIPLHLILHCLPLWIAGKKATFGVRRKFWPFFYYSSKGPLSKQLAITSICAPILVITLVSISAVIIFPEWLHYIAMMSALNFGLCMYDLLTLKHLRTAPKKAYFEEHRDGYHILYNNQNIK</sequence>
<comment type="caution">
    <text evidence="2">The sequence shown here is derived from an EMBL/GenBank/DDBJ whole genome shotgun (WGS) entry which is preliminary data.</text>
</comment>
<evidence type="ECO:0000313" key="3">
    <source>
        <dbReference type="Proteomes" id="UP000790580"/>
    </source>
</evidence>
<feature type="transmembrane region" description="Helical" evidence="1">
    <location>
        <begin position="18"/>
        <end position="41"/>
    </location>
</feature>